<dbReference type="EMBL" id="FN653078">
    <property type="protein sequence ID" value="CBY11220.1"/>
    <property type="molecule type" value="Genomic_DNA"/>
</dbReference>
<dbReference type="InParanoid" id="E4XML3"/>
<evidence type="ECO:0000313" key="2">
    <source>
        <dbReference type="Proteomes" id="UP000001307"/>
    </source>
</evidence>
<dbReference type="AlphaFoldDB" id="E4XML3"/>
<sequence>MFDARSLTFESFNLAIWDLVFDEQQRSSGVLLKPKTNVEMIRDDLQMSSNQFQIIVDKLNEDAGFPKVYLWATADVDSSCMGNSTKSEMEELMIDKHGRELETDQIRKIIWDEDSIRRLKRL</sequence>
<keyword evidence="2" id="KW-1185">Reference proteome</keyword>
<protein>
    <submittedName>
        <fullName evidence="1">Uncharacterized protein</fullName>
    </submittedName>
</protein>
<organism evidence="1">
    <name type="scientific">Oikopleura dioica</name>
    <name type="common">Tunicate</name>
    <dbReference type="NCBI Taxonomy" id="34765"/>
    <lineage>
        <taxon>Eukaryota</taxon>
        <taxon>Metazoa</taxon>
        <taxon>Chordata</taxon>
        <taxon>Tunicata</taxon>
        <taxon>Appendicularia</taxon>
        <taxon>Copelata</taxon>
        <taxon>Oikopleuridae</taxon>
        <taxon>Oikopleura</taxon>
    </lineage>
</organism>
<gene>
    <name evidence="1" type="ORF">GSOID_T00015407001</name>
</gene>
<dbReference type="Proteomes" id="UP000001307">
    <property type="component" value="Unassembled WGS sequence"/>
</dbReference>
<name>E4XML3_OIKDI</name>
<reference evidence="1" key="1">
    <citation type="journal article" date="2010" name="Science">
        <title>Plasticity of animal genome architecture unmasked by rapid evolution of a pelagic tunicate.</title>
        <authorList>
            <person name="Denoeud F."/>
            <person name="Henriet S."/>
            <person name="Mungpakdee S."/>
            <person name="Aury J.M."/>
            <person name="Da Silva C."/>
            <person name="Brinkmann H."/>
            <person name="Mikhaleva J."/>
            <person name="Olsen L.C."/>
            <person name="Jubin C."/>
            <person name="Canestro C."/>
            <person name="Bouquet J.M."/>
            <person name="Danks G."/>
            <person name="Poulain J."/>
            <person name="Campsteijn C."/>
            <person name="Adamski M."/>
            <person name="Cross I."/>
            <person name="Yadetie F."/>
            <person name="Muffato M."/>
            <person name="Louis A."/>
            <person name="Butcher S."/>
            <person name="Tsagkogeorga G."/>
            <person name="Konrad A."/>
            <person name="Singh S."/>
            <person name="Jensen M.F."/>
            <person name="Cong E.H."/>
            <person name="Eikeseth-Otteraa H."/>
            <person name="Noel B."/>
            <person name="Anthouard V."/>
            <person name="Porcel B.M."/>
            <person name="Kachouri-Lafond R."/>
            <person name="Nishino A."/>
            <person name="Ugolini M."/>
            <person name="Chourrout P."/>
            <person name="Nishida H."/>
            <person name="Aasland R."/>
            <person name="Huzurbazar S."/>
            <person name="Westhof E."/>
            <person name="Delsuc F."/>
            <person name="Lehrach H."/>
            <person name="Reinhardt R."/>
            <person name="Weissenbach J."/>
            <person name="Roy S.W."/>
            <person name="Artiguenave F."/>
            <person name="Postlethwait J.H."/>
            <person name="Manak J.R."/>
            <person name="Thompson E.M."/>
            <person name="Jaillon O."/>
            <person name="Du Pasquier L."/>
            <person name="Boudinot P."/>
            <person name="Liberles D.A."/>
            <person name="Volff J.N."/>
            <person name="Philippe H."/>
            <person name="Lenhard B."/>
            <person name="Roest Crollius H."/>
            <person name="Wincker P."/>
            <person name="Chourrout D."/>
        </authorList>
    </citation>
    <scope>NUCLEOTIDE SEQUENCE [LARGE SCALE GENOMIC DNA]</scope>
</reference>
<proteinExistence type="predicted"/>
<evidence type="ECO:0000313" key="1">
    <source>
        <dbReference type="EMBL" id="CBY11220.1"/>
    </source>
</evidence>
<accession>E4XML3</accession>